<dbReference type="GO" id="GO:0006355">
    <property type="term" value="P:regulation of DNA-templated transcription"/>
    <property type="evidence" value="ECO:0007669"/>
    <property type="project" value="InterPro"/>
</dbReference>
<evidence type="ECO:0000256" key="2">
    <source>
        <dbReference type="PROSITE-ProRule" id="PRU01091"/>
    </source>
</evidence>
<dbReference type="Pfam" id="PF00486">
    <property type="entry name" value="Trans_reg_C"/>
    <property type="match status" value="1"/>
</dbReference>
<dbReference type="Gene3D" id="1.25.40.10">
    <property type="entry name" value="Tetratricopeptide repeat domain"/>
    <property type="match status" value="1"/>
</dbReference>
<dbReference type="InterPro" id="IPR027417">
    <property type="entry name" value="P-loop_NTPase"/>
</dbReference>
<organism evidence="4 5">
    <name type="scientific">Bradyrhizobium erythrophlei</name>
    <dbReference type="NCBI Taxonomy" id="1437360"/>
    <lineage>
        <taxon>Bacteria</taxon>
        <taxon>Pseudomonadati</taxon>
        <taxon>Pseudomonadota</taxon>
        <taxon>Alphaproteobacteria</taxon>
        <taxon>Hyphomicrobiales</taxon>
        <taxon>Nitrobacteraceae</taxon>
        <taxon>Bradyrhizobium</taxon>
    </lineage>
</organism>
<keyword evidence="5" id="KW-1185">Reference proteome</keyword>
<dbReference type="InterPro" id="IPR002182">
    <property type="entry name" value="NB-ARC"/>
</dbReference>
<evidence type="ECO:0000256" key="1">
    <source>
        <dbReference type="ARBA" id="ARBA00023125"/>
    </source>
</evidence>
<dbReference type="InterPro" id="IPR011990">
    <property type="entry name" value="TPR-like_helical_dom_sf"/>
</dbReference>
<dbReference type="PANTHER" id="PTHR47691">
    <property type="entry name" value="REGULATOR-RELATED"/>
    <property type="match status" value="1"/>
</dbReference>
<feature type="DNA-binding region" description="OmpR/PhoB-type" evidence="2">
    <location>
        <begin position="10"/>
        <end position="108"/>
    </location>
</feature>
<evidence type="ECO:0000259" key="3">
    <source>
        <dbReference type="PROSITE" id="PS51755"/>
    </source>
</evidence>
<sequence>MLDLANSCTNDVVTFGPFRLFAAERLLKKNDESLPIDGRAFDLLIALVERPGETLTHKQLMAQVWTGVTVEEANLRVHIAAIRKVLGDGRNGARYITNVAGRGYCFVAPTHRQLKQSTTASSPSVKKRTLPPKLRRMIGRDENIDALQSMIVTKRFVSIVGPGGIGKTTLVIAVAHAMMNEFDDTICFVDLSSLKDGALVIPAVASAVGYHAQTQGSLAGLLTFLTERRILLVLDSCEHVVDAVAPLVDSLFQTAPFVHIIATSREPLQVSGEHLYWLPPLGFPLNEATSGDLLVFPALQLFMERAAAGGYDADIGDDDARIVANVCRQLDGVPLAIELIAGHASQYGIRGVSELISDRLALFWLGRRKASRHQTLRATLDWSYDLLSEDEKKVLCRLSLFVDPFTLQAAQAVAAESNEPTSAFINIITKLVDKSLLMASPGGDKSLYRLLDTTRNYAALKLAERNEECTIARRHALYFSEHPLVTPHGFLQSQCSSNHSPLLGDVRAALQWSFSPSGDASIGVTLGAGAAPLFLNSSMLSECQQWCQKAISALGESDRGTQRELTLQASLAMSSMFAQGDSREVAGALERGISLAEALRETEQLMHLLAGRNLLRMRAGDFAGALAAAVQYSAAAAEFGGPREKVVGEWMLGGSHHLLGNQAEAQQHYERGFERAAATALGRSQYFGFDHELWARVGLSRALWLRGFPCRAAEFSQSGIEFARREGNPVTLSICLIYGAEIFLWRGDEHVAAALIDELIAGAEKHSLVPYHACGLVRLGELLVARGETSAGIAHLRRARSILAAERNYILFPAISRALAEGLLREGEPEEALDLIEDAVTKAERGSGTFELPDLLRTSAKTLLALSPQHWTAAEKSLMTSINLARKQSSPGWELRSAILLFRLWTDQGRADAARDMLADIYGRYTEGFETADLRAARALLSTSASDQVRLHRSGCRAS</sequence>
<dbReference type="AlphaFoldDB" id="A0A1M7U414"/>
<dbReference type="SUPFAM" id="SSF48452">
    <property type="entry name" value="TPR-like"/>
    <property type="match status" value="1"/>
</dbReference>
<dbReference type="PANTHER" id="PTHR47691:SF3">
    <property type="entry name" value="HTH-TYPE TRANSCRIPTIONAL REGULATOR RV0890C-RELATED"/>
    <property type="match status" value="1"/>
</dbReference>
<dbReference type="Pfam" id="PF00931">
    <property type="entry name" value="NB-ARC"/>
    <property type="match status" value="1"/>
</dbReference>
<proteinExistence type="predicted"/>
<evidence type="ECO:0000313" key="5">
    <source>
        <dbReference type="Proteomes" id="UP000184096"/>
    </source>
</evidence>
<reference evidence="5" key="1">
    <citation type="submission" date="2016-11" db="EMBL/GenBank/DDBJ databases">
        <authorList>
            <person name="Varghese N."/>
            <person name="Submissions S."/>
        </authorList>
    </citation>
    <scope>NUCLEOTIDE SEQUENCE [LARGE SCALE GENOMIC DNA]</scope>
    <source>
        <strain evidence="5">GAS401</strain>
    </source>
</reference>
<dbReference type="PRINTS" id="PR00364">
    <property type="entry name" value="DISEASERSIST"/>
</dbReference>
<dbReference type="Pfam" id="PF25872">
    <property type="entry name" value="HTH_77"/>
    <property type="match status" value="1"/>
</dbReference>
<dbReference type="Proteomes" id="UP000184096">
    <property type="component" value="Chromosome I"/>
</dbReference>
<gene>
    <name evidence="4" type="ORF">SAMN05444170_3490</name>
</gene>
<name>A0A1M7U414_9BRAD</name>
<dbReference type="PROSITE" id="PS51755">
    <property type="entry name" value="OMPR_PHOB"/>
    <property type="match status" value="1"/>
</dbReference>
<dbReference type="RefSeq" id="WP_072826183.1">
    <property type="nucleotide sequence ID" value="NZ_LT670849.1"/>
</dbReference>
<dbReference type="GO" id="GO:0000160">
    <property type="term" value="P:phosphorelay signal transduction system"/>
    <property type="evidence" value="ECO:0007669"/>
    <property type="project" value="InterPro"/>
</dbReference>
<evidence type="ECO:0000313" key="4">
    <source>
        <dbReference type="EMBL" id="SHN77705.1"/>
    </source>
</evidence>
<dbReference type="SUPFAM" id="SSF46894">
    <property type="entry name" value="C-terminal effector domain of the bipartite response regulators"/>
    <property type="match status" value="1"/>
</dbReference>
<protein>
    <submittedName>
        <fullName evidence="4">Predicted ATPase</fullName>
    </submittedName>
</protein>
<dbReference type="GO" id="GO:0003677">
    <property type="term" value="F:DNA binding"/>
    <property type="evidence" value="ECO:0007669"/>
    <property type="project" value="UniProtKB-UniRule"/>
</dbReference>
<dbReference type="SUPFAM" id="SSF52540">
    <property type="entry name" value="P-loop containing nucleoside triphosphate hydrolases"/>
    <property type="match status" value="1"/>
</dbReference>
<dbReference type="SMART" id="SM00862">
    <property type="entry name" value="Trans_reg_C"/>
    <property type="match status" value="1"/>
</dbReference>
<dbReference type="SMART" id="SM00382">
    <property type="entry name" value="AAA"/>
    <property type="match status" value="1"/>
</dbReference>
<dbReference type="CDD" id="cd00383">
    <property type="entry name" value="trans_reg_C"/>
    <property type="match status" value="1"/>
</dbReference>
<dbReference type="InterPro" id="IPR058852">
    <property type="entry name" value="HTH_77"/>
</dbReference>
<dbReference type="InterPro" id="IPR036388">
    <property type="entry name" value="WH-like_DNA-bd_sf"/>
</dbReference>
<dbReference type="EMBL" id="LT670849">
    <property type="protein sequence ID" value="SHN77705.1"/>
    <property type="molecule type" value="Genomic_DNA"/>
</dbReference>
<keyword evidence="1 2" id="KW-0238">DNA-binding</keyword>
<dbReference type="GO" id="GO:0043531">
    <property type="term" value="F:ADP binding"/>
    <property type="evidence" value="ECO:0007669"/>
    <property type="project" value="InterPro"/>
</dbReference>
<dbReference type="Gene3D" id="1.10.10.10">
    <property type="entry name" value="Winged helix-like DNA-binding domain superfamily/Winged helix DNA-binding domain"/>
    <property type="match status" value="1"/>
</dbReference>
<feature type="domain" description="OmpR/PhoB-type" evidence="3">
    <location>
        <begin position="10"/>
        <end position="108"/>
    </location>
</feature>
<dbReference type="Gene3D" id="3.40.50.300">
    <property type="entry name" value="P-loop containing nucleotide triphosphate hydrolases"/>
    <property type="match status" value="1"/>
</dbReference>
<dbReference type="InterPro" id="IPR016032">
    <property type="entry name" value="Sig_transdc_resp-reg_C-effctor"/>
</dbReference>
<dbReference type="InterPro" id="IPR001867">
    <property type="entry name" value="OmpR/PhoB-type_DNA-bd"/>
</dbReference>
<dbReference type="InterPro" id="IPR003593">
    <property type="entry name" value="AAA+_ATPase"/>
</dbReference>
<accession>A0A1M7U414</accession>